<protein>
    <recommendedName>
        <fullName evidence="7">Regulator of microtubule dynamics protein 1</fullName>
    </recommendedName>
    <alternativeName>
        <fullName evidence="8">Protein FAM82B</fullName>
    </alternativeName>
</protein>
<dbReference type="PANTHER" id="PTHR16056">
    <property type="entry name" value="REGULATOR OF MICROTUBULE DYNAMICS PROTEIN"/>
    <property type="match status" value="1"/>
</dbReference>
<dbReference type="InterPro" id="IPR011990">
    <property type="entry name" value="TPR-like_helical_dom_sf"/>
</dbReference>
<keyword evidence="5" id="KW-0802">TPR repeat</keyword>
<dbReference type="OrthoDB" id="69711at2759"/>
<sequence length="292" mass="34163">MTIHFLASLVDLTAVKIEDFRNSVKSNNEKVSKLNRYWVRQSVPEVIQDADRLFDEEKYLEVYELLNRLKFDNNVDVQWRICRALFKMSYDKSVSNVVRNGMIQEAYDLISTSVRLDEGNANAHKWMAIVTDMKSGLEATNARVKSYPTVKKHLLKAAELNPQDVSVLYMLGKWCFDMTNFTWFQRKISSILFSNPPTSTYEEAYNYFLQAEEIRPRFYLPNLYMLGCTSLHMQQYFRARYYLNIAAHLPPRSEFERKCAANAKTLSNELQQFDVSKEALFYGLTFANSNFD</sequence>
<dbReference type="GO" id="GO:0005739">
    <property type="term" value="C:mitochondrion"/>
    <property type="evidence" value="ECO:0007669"/>
    <property type="project" value="TreeGrafter"/>
</dbReference>
<evidence type="ECO:0000313" key="10">
    <source>
        <dbReference type="Proteomes" id="UP000801492"/>
    </source>
</evidence>
<dbReference type="GO" id="GO:0008017">
    <property type="term" value="F:microtubule binding"/>
    <property type="evidence" value="ECO:0007669"/>
    <property type="project" value="TreeGrafter"/>
</dbReference>
<keyword evidence="10" id="KW-1185">Reference proteome</keyword>
<proteinExistence type="predicted"/>
<keyword evidence="3" id="KW-0963">Cytoplasm</keyword>
<evidence type="ECO:0000313" key="9">
    <source>
        <dbReference type="EMBL" id="KAF2880564.1"/>
    </source>
</evidence>
<dbReference type="AlphaFoldDB" id="A0A8K0C743"/>
<evidence type="ECO:0000256" key="1">
    <source>
        <dbReference type="ARBA" id="ARBA00004245"/>
    </source>
</evidence>
<dbReference type="Gene3D" id="1.25.40.10">
    <property type="entry name" value="Tetratricopeptide repeat domain"/>
    <property type="match status" value="1"/>
</dbReference>
<reference evidence="9" key="1">
    <citation type="submission" date="2019-08" db="EMBL/GenBank/DDBJ databases">
        <title>The genome of the North American firefly Photinus pyralis.</title>
        <authorList>
            <consortium name="Photinus pyralis genome working group"/>
            <person name="Fallon T.R."/>
            <person name="Sander Lower S.E."/>
            <person name="Weng J.-K."/>
        </authorList>
    </citation>
    <scope>NUCLEOTIDE SEQUENCE</scope>
    <source>
        <strain evidence="9">TRF0915ILg1</strain>
        <tissue evidence="9">Whole body</tissue>
    </source>
</reference>
<gene>
    <name evidence="9" type="ORF">ILUMI_25602</name>
</gene>
<dbReference type="PANTHER" id="PTHR16056:SF16">
    <property type="entry name" value="REGULATOR OF MICROTUBULE DYNAMICS PROTEIN 1"/>
    <property type="match status" value="1"/>
</dbReference>
<dbReference type="GO" id="GO:0097431">
    <property type="term" value="C:mitotic spindle pole"/>
    <property type="evidence" value="ECO:0007669"/>
    <property type="project" value="TreeGrafter"/>
</dbReference>
<comment type="subcellular location">
    <subcellularLocation>
        <location evidence="1">Cytoplasm</location>
        <location evidence="1">Cytoskeleton</location>
    </subcellularLocation>
</comment>
<evidence type="ECO:0000256" key="3">
    <source>
        <dbReference type="ARBA" id="ARBA00022490"/>
    </source>
</evidence>
<dbReference type="GO" id="GO:0005876">
    <property type="term" value="C:spindle microtubule"/>
    <property type="evidence" value="ECO:0007669"/>
    <property type="project" value="TreeGrafter"/>
</dbReference>
<organism evidence="9 10">
    <name type="scientific">Ignelater luminosus</name>
    <name type="common">Cucubano</name>
    <name type="synonym">Pyrophorus luminosus</name>
    <dbReference type="NCBI Taxonomy" id="2038154"/>
    <lineage>
        <taxon>Eukaryota</taxon>
        <taxon>Metazoa</taxon>
        <taxon>Ecdysozoa</taxon>
        <taxon>Arthropoda</taxon>
        <taxon>Hexapoda</taxon>
        <taxon>Insecta</taxon>
        <taxon>Pterygota</taxon>
        <taxon>Neoptera</taxon>
        <taxon>Endopterygota</taxon>
        <taxon>Coleoptera</taxon>
        <taxon>Polyphaga</taxon>
        <taxon>Elateriformia</taxon>
        <taxon>Elateroidea</taxon>
        <taxon>Elateridae</taxon>
        <taxon>Agrypninae</taxon>
        <taxon>Pyrophorini</taxon>
        <taxon>Ignelater</taxon>
    </lineage>
</organism>
<accession>A0A8K0C743</accession>
<keyword evidence="4" id="KW-0677">Repeat</keyword>
<evidence type="ECO:0000256" key="2">
    <source>
        <dbReference type="ARBA" id="ARBA00011375"/>
    </source>
</evidence>
<evidence type="ECO:0000256" key="6">
    <source>
        <dbReference type="ARBA" id="ARBA00023212"/>
    </source>
</evidence>
<dbReference type="Pfam" id="PF21033">
    <property type="entry name" value="RMD1-3"/>
    <property type="match status" value="1"/>
</dbReference>
<keyword evidence="6" id="KW-0206">Cytoskeleton</keyword>
<evidence type="ECO:0000256" key="5">
    <source>
        <dbReference type="ARBA" id="ARBA00022803"/>
    </source>
</evidence>
<dbReference type="EMBL" id="VTPC01090951">
    <property type="protein sequence ID" value="KAF2880564.1"/>
    <property type="molecule type" value="Genomic_DNA"/>
</dbReference>
<dbReference type="SUPFAM" id="SSF48452">
    <property type="entry name" value="TPR-like"/>
    <property type="match status" value="1"/>
</dbReference>
<comment type="subunit">
    <text evidence="2">Interacts with microtubules.</text>
</comment>
<dbReference type="InterPro" id="IPR049039">
    <property type="entry name" value="RMD1-3_a_helical_rpt"/>
</dbReference>
<evidence type="ECO:0000256" key="4">
    <source>
        <dbReference type="ARBA" id="ARBA00022737"/>
    </source>
</evidence>
<dbReference type="Proteomes" id="UP000801492">
    <property type="component" value="Unassembled WGS sequence"/>
</dbReference>
<name>A0A8K0C743_IGNLU</name>
<comment type="caution">
    <text evidence="9">The sequence shown here is derived from an EMBL/GenBank/DDBJ whole genome shotgun (WGS) entry which is preliminary data.</text>
</comment>
<evidence type="ECO:0000256" key="8">
    <source>
        <dbReference type="ARBA" id="ARBA00041958"/>
    </source>
</evidence>
<evidence type="ECO:0000256" key="7">
    <source>
        <dbReference type="ARBA" id="ARBA00039966"/>
    </source>
</evidence>